<protein>
    <submittedName>
        <fullName evidence="2">Uncharacterized protein</fullName>
    </submittedName>
</protein>
<keyword evidence="3" id="KW-1185">Reference proteome</keyword>
<dbReference type="EMBL" id="KV417713">
    <property type="protein sequence ID" value="KZP08839.1"/>
    <property type="molecule type" value="Genomic_DNA"/>
</dbReference>
<feature type="compositionally biased region" description="Polar residues" evidence="1">
    <location>
        <begin position="1"/>
        <end position="27"/>
    </location>
</feature>
<organism evidence="2 3">
    <name type="scientific">Athelia psychrophila</name>
    <dbReference type="NCBI Taxonomy" id="1759441"/>
    <lineage>
        <taxon>Eukaryota</taxon>
        <taxon>Fungi</taxon>
        <taxon>Dikarya</taxon>
        <taxon>Basidiomycota</taxon>
        <taxon>Agaricomycotina</taxon>
        <taxon>Agaricomycetes</taxon>
        <taxon>Agaricomycetidae</taxon>
        <taxon>Atheliales</taxon>
        <taxon>Atheliaceae</taxon>
        <taxon>Athelia</taxon>
    </lineage>
</organism>
<feature type="compositionally biased region" description="Basic and acidic residues" evidence="1">
    <location>
        <begin position="64"/>
        <end position="74"/>
    </location>
</feature>
<dbReference type="Proteomes" id="UP000076532">
    <property type="component" value="Unassembled WGS sequence"/>
</dbReference>
<sequence length="116" mass="12566">MSHQANASIATSSSRSQTPTPHPQMSSLLGFPSMAHSLASLPSKSGLPREMLHHNIGRNGVKKGLSEAKLDSALRKPKHSDAPASNDLHHHSHNRSMDDSDAITFAPKRNYAPKTR</sequence>
<feature type="region of interest" description="Disordered" evidence="1">
    <location>
        <begin position="1"/>
        <end position="116"/>
    </location>
</feature>
<gene>
    <name evidence="2" type="ORF">FIBSPDRAFT_964472</name>
</gene>
<name>A0A165XS32_9AGAM</name>
<evidence type="ECO:0000313" key="2">
    <source>
        <dbReference type="EMBL" id="KZP08839.1"/>
    </source>
</evidence>
<reference evidence="2 3" key="1">
    <citation type="journal article" date="2016" name="Mol. Biol. Evol.">
        <title>Comparative Genomics of Early-Diverging Mushroom-Forming Fungi Provides Insights into the Origins of Lignocellulose Decay Capabilities.</title>
        <authorList>
            <person name="Nagy L.G."/>
            <person name="Riley R."/>
            <person name="Tritt A."/>
            <person name="Adam C."/>
            <person name="Daum C."/>
            <person name="Floudas D."/>
            <person name="Sun H."/>
            <person name="Yadav J.S."/>
            <person name="Pangilinan J."/>
            <person name="Larsson K.H."/>
            <person name="Matsuura K."/>
            <person name="Barry K."/>
            <person name="Labutti K."/>
            <person name="Kuo R."/>
            <person name="Ohm R.A."/>
            <person name="Bhattacharya S.S."/>
            <person name="Shirouzu T."/>
            <person name="Yoshinaga Y."/>
            <person name="Martin F.M."/>
            <person name="Grigoriev I.V."/>
            <person name="Hibbett D.S."/>
        </authorList>
    </citation>
    <scope>NUCLEOTIDE SEQUENCE [LARGE SCALE GENOMIC DNA]</scope>
    <source>
        <strain evidence="2 3">CBS 109695</strain>
    </source>
</reference>
<dbReference type="OrthoDB" id="2676370at2759"/>
<proteinExistence type="predicted"/>
<dbReference type="AlphaFoldDB" id="A0A165XS32"/>
<evidence type="ECO:0000313" key="3">
    <source>
        <dbReference type="Proteomes" id="UP000076532"/>
    </source>
</evidence>
<accession>A0A165XS32</accession>
<evidence type="ECO:0000256" key="1">
    <source>
        <dbReference type="SAM" id="MobiDB-lite"/>
    </source>
</evidence>